<name>A0A915YGK8_9BACT</name>
<dbReference type="AlphaFoldDB" id="A0A915YGK8"/>
<evidence type="ECO:0000313" key="3">
    <source>
        <dbReference type="Proteomes" id="UP001060919"/>
    </source>
</evidence>
<accession>A0A915YGK8</accession>
<reference evidence="2" key="1">
    <citation type="submission" date="2022-09" db="EMBL/GenBank/DDBJ databases">
        <title>Aureispira anguillicida sp. nov., isolated from Leptocephalus of Japanese eel Anguilla japonica.</title>
        <authorList>
            <person name="Yuasa K."/>
            <person name="Mekata T."/>
            <person name="Ikunari K."/>
        </authorList>
    </citation>
    <scope>NUCLEOTIDE SEQUENCE</scope>
    <source>
        <strain evidence="2">EL160426</strain>
    </source>
</reference>
<keyword evidence="3" id="KW-1185">Reference proteome</keyword>
<organism evidence="2 3">
    <name type="scientific">Aureispira anguillae</name>
    <dbReference type="NCBI Taxonomy" id="2864201"/>
    <lineage>
        <taxon>Bacteria</taxon>
        <taxon>Pseudomonadati</taxon>
        <taxon>Bacteroidota</taxon>
        <taxon>Saprospiria</taxon>
        <taxon>Saprospirales</taxon>
        <taxon>Saprospiraceae</taxon>
        <taxon>Aureispira</taxon>
    </lineage>
</organism>
<sequence>MAKKDYKLVSTLEDKSGRSGLDRFWNAQGFQDFYKGFRKGADLPKYIKDNPNDVLKVQDRYHLRGIQFGNWVTQEDRYNYTAALYICLYDLNKVLKFKDNNLGLDKSLGLAFGARGRSRAVAHYEAATDIINMTRYNSDTTIPKQIRFLNSGGVGALAHEYGHFLDYYFGAHYEPDQYRYALTNGRSTHRDRITYPKSQKMRNLMEDILEKAYWLGPGKPSAYYQRIRRRTEEGYWVRRNEFFARLFEQYIGYKLDKIGVHNSFLNNQKYSTTFYLNKKELENIAPLFDALIAEMRVYF</sequence>
<feature type="domain" description="Large polyvalent protein-associated" evidence="1">
    <location>
        <begin position="230"/>
        <end position="296"/>
    </location>
</feature>
<protein>
    <recommendedName>
        <fullName evidence="1">Large polyvalent protein-associated domain-containing protein</fullName>
    </recommendedName>
</protein>
<evidence type="ECO:0000259" key="1">
    <source>
        <dbReference type="Pfam" id="PF18796"/>
    </source>
</evidence>
<dbReference type="InterPro" id="IPR041047">
    <property type="entry name" value="LPD1"/>
</dbReference>
<dbReference type="Proteomes" id="UP001060919">
    <property type="component" value="Chromosome"/>
</dbReference>
<dbReference type="RefSeq" id="WP_264788125.1">
    <property type="nucleotide sequence ID" value="NZ_AP026867.1"/>
</dbReference>
<proteinExistence type="predicted"/>
<dbReference type="EMBL" id="AP026867">
    <property type="protein sequence ID" value="BDS12767.1"/>
    <property type="molecule type" value="Genomic_DNA"/>
</dbReference>
<dbReference type="Pfam" id="PF18796">
    <property type="entry name" value="LPD1"/>
    <property type="match status" value="1"/>
</dbReference>
<gene>
    <name evidence="2" type="ORF">AsAng_0034920</name>
</gene>
<dbReference type="KEGG" id="aup:AsAng_0034920"/>
<evidence type="ECO:0000313" key="2">
    <source>
        <dbReference type="EMBL" id="BDS12767.1"/>
    </source>
</evidence>